<dbReference type="AlphaFoldDB" id="A0A426X7C8"/>
<accession>A0A426X7C8</accession>
<name>A0A426X7C8_ENSVE</name>
<proteinExistence type="predicted"/>
<gene>
    <name evidence="1" type="ORF">B296_00051431</name>
</gene>
<reference evidence="1 2" key="1">
    <citation type="journal article" date="2014" name="Agronomy (Basel)">
        <title>A Draft Genome Sequence for Ensete ventricosum, the Drought-Tolerant Tree Against Hunger.</title>
        <authorList>
            <person name="Harrison J."/>
            <person name="Moore K.A."/>
            <person name="Paszkiewicz K."/>
            <person name="Jones T."/>
            <person name="Grant M."/>
            <person name="Ambacheew D."/>
            <person name="Muzemil S."/>
            <person name="Studholme D.J."/>
        </authorList>
    </citation>
    <scope>NUCLEOTIDE SEQUENCE [LARGE SCALE GENOMIC DNA]</scope>
</reference>
<dbReference type="Proteomes" id="UP000287651">
    <property type="component" value="Unassembled WGS sequence"/>
</dbReference>
<organism evidence="1 2">
    <name type="scientific">Ensete ventricosum</name>
    <name type="common">Abyssinian banana</name>
    <name type="synonym">Musa ensete</name>
    <dbReference type="NCBI Taxonomy" id="4639"/>
    <lineage>
        <taxon>Eukaryota</taxon>
        <taxon>Viridiplantae</taxon>
        <taxon>Streptophyta</taxon>
        <taxon>Embryophyta</taxon>
        <taxon>Tracheophyta</taxon>
        <taxon>Spermatophyta</taxon>
        <taxon>Magnoliopsida</taxon>
        <taxon>Liliopsida</taxon>
        <taxon>Zingiberales</taxon>
        <taxon>Musaceae</taxon>
        <taxon>Ensete</taxon>
    </lineage>
</organism>
<evidence type="ECO:0000313" key="2">
    <source>
        <dbReference type="Proteomes" id="UP000287651"/>
    </source>
</evidence>
<comment type="caution">
    <text evidence="1">The sequence shown here is derived from an EMBL/GenBank/DDBJ whole genome shotgun (WGS) entry which is preliminary data.</text>
</comment>
<dbReference type="EMBL" id="AMZH03025179">
    <property type="protein sequence ID" value="RRT35350.1"/>
    <property type="molecule type" value="Genomic_DNA"/>
</dbReference>
<sequence>MGTSTTLSAQTSELLHPLLQVTDPSKFAGKAEAIRKKGVKQKDGLAMWIGGAGLP</sequence>
<protein>
    <submittedName>
        <fullName evidence="1">Uncharacterized protein</fullName>
    </submittedName>
</protein>
<evidence type="ECO:0000313" key="1">
    <source>
        <dbReference type="EMBL" id="RRT35350.1"/>
    </source>
</evidence>